<evidence type="ECO:0000256" key="5">
    <source>
        <dbReference type="ARBA" id="ARBA00022835"/>
    </source>
</evidence>
<evidence type="ECO:0000256" key="6">
    <source>
        <dbReference type="ARBA" id="ARBA00042523"/>
    </source>
</evidence>
<dbReference type="SUPFAM" id="SSF54211">
    <property type="entry name" value="Ribosomal protein S5 domain 2-like"/>
    <property type="match status" value="1"/>
</dbReference>
<dbReference type="GO" id="GO:0000177">
    <property type="term" value="C:cytoplasmic exosome (RNase complex)"/>
    <property type="evidence" value="ECO:0007669"/>
    <property type="project" value="TreeGrafter"/>
</dbReference>
<dbReference type="GO" id="GO:0035925">
    <property type="term" value="F:mRNA 3'-UTR AU-rich region binding"/>
    <property type="evidence" value="ECO:0007669"/>
    <property type="project" value="TreeGrafter"/>
</dbReference>
<dbReference type="GO" id="GO:0034473">
    <property type="term" value="P:U1 snRNA 3'-end processing"/>
    <property type="evidence" value="ECO:0007669"/>
    <property type="project" value="TreeGrafter"/>
</dbReference>
<dbReference type="WBParaSite" id="TMUE_1000003501.1">
    <property type="protein sequence ID" value="TMUE_1000003501.1"/>
    <property type="gene ID" value="WBGene00294016"/>
</dbReference>
<evidence type="ECO:0000256" key="4">
    <source>
        <dbReference type="ARBA" id="ARBA00022490"/>
    </source>
</evidence>
<keyword evidence="4" id="KW-0963">Cytoplasm</keyword>
<dbReference type="AlphaFoldDB" id="A0A5S6Q868"/>
<dbReference type="InterPro" id="IPR020568">
    <property type="entry name" value="Ribosomal_Su5_D2-typ_SF"/>
</dbReference>
<feature type="region of interest" description="Disordered" evidence="7">
    <location>
        <begin position="1"/>
        <end position="42"/>
    </location>
</feature>
<sequence length="233" mass="25257">MSAHTAGQVARSSVEQMDPEASLSLPKDSSPGNCVWDALSPSQQNNTEERLQSVAFHLASAFRANSAPALRSLCVKPGQLCWYVKVIIEAVLHMLRLPVVGVASSRKKGTTAVELNQDPDAFVSIDMSNVPLLATVARINSYCLVDPTEMELFAADSIAVVGVNRQCNDTAGRICYFSKDLSNSMDLSSTVDMMNEGCLVISCIAPALLEILDDPERISVEGRKLRLNREAEQ</sequence>
<dbReference type="PANTHER" id="PTHR11097:SF8">
    <property type="entry name" value="EXOSOME COMPLEX COMPONENT RRP42"/>
    <property type="match status" value="1"/>
</dbReference>
<dbReference type="Gene3D" id="3.30.230.70">
    <property type="entry name" value="GHMP Kinase, N-terminal domain"/>
    <property type="match status" value="1"/>
</dbReference>
<dbReference type="GO" id="GO:0071038">
    <property type="term" value="P:TRAMP-dependent tRNA surveillance pathway"/>
    <property type="evidence" value="ECO:0007669"/>
    <property type="project" value="TreeGrafter"/>
</dbReference>
<dbReference type="GO" id="GO:0000176">
    <property type="term" value="C:nuclear exosome (RNase complex)"/>
    <property type="evidence" value="ECO:0007669"/>
    <property type="project" value="TreeGrafter"/>
</dbReference>
<evidence type="ECO:0000256" key="3">
    <source>
        <dbReference type="ARBA" id="ARBA00006678"/>
    </source>
</evidence>
<dbReference type="GO" id="GO:0005730">
    <property type="term" value="C:nucleolus"/>
    <property type="evidence" value="ECO:0007669"/>
    <property type="project" value="UniProtKB-SubCell"/>
</dbReference>
<dbReference type="PANTHER" id="PTHR11097">
    <property type="entry name" value="EXOSOME COMPLEX EXONUCLEASE RIBOSOMAL RNA PROCESSING PROTEIN"/>
    <property type="match status" value="1"/>
</dbReference>
<evidence type="ECO:0000256" key="1">
    <source>
        <dbReference type="ARBA" id="ARBA00004496"/>
    </source>
</evidence>
<dbReference type="Proteomes" id="UP000046395">
    <property type="component" value="Unassembled WGS sequence"/>
</dbReference>
<dbReference type="GO" id="GO:0071028">
    <property type="term" value="P:nuclear mRNA surveillance"/>
    <property type="evidence" value="ECO:0007669"/>
    <property type="project" value="TreeGrafter"/>
</dbReference>
<organism evidence="8 9">
    <name type="scientific">Trichuris muris</name>
    <name type="common">Mouse whipworm</name>
    <dbReference type="NCBI Taxonomy" id="70415"/>
    <lineage>
        <taxon>Eukaryota</taxon>
        <taxon>Metazoa</taxon>
        <taxon>Ecdysozoa</taxon>
        <taxon>Nematoda</taxon>
        <taxon>Enoplea</taxon>
        <taxon>Dorylaimia</taxon>
        <taxon>Trichinellida</taxon>
        <taxon>Trichuridae</taxon>
        <taxon>Trichuris</taxon>
    </lineage>
</organism>
<evidence type="ECO:0000313" key="9">
    <source>
        <dbReference type="WBParaSite" id="TMUE_1000003501.1"/>
    </source>
</evidence>
<dbReference type="GO" id="GO:0016075">
    <property type="term" value="P:rRNA catabolic process"/>
    <property type="evidence" value="ECO:0007669"/>
    <property type="project" value="TreeGrafter"/>
</dbReference>
<comment type="similarity">
    <text evidence="3">Belongs to the RNase PH family.</text>
</comment>
<keyword evidence="5" id="KW-0271">Exosome</keyword>
<reference evidence="9" key="1">
    <citation type="submission" date="2019-12" db="UniProtKB">
        <authorList>
            <consortium name="WormBaseParasite"/>
        </authorList>
    </citation>
    <scope>IDENTIFICATION</scope>
</reference>
<dbReference type="GO" id="GO:0034475">
    <property type="term" value="P:U4 snRNA 3'-end processing"/>
    <property type="evidence" value="ECO:0007669"/>
    <property type="project" value="TreeGrafter"/>
</dbReference>
<keyword evidence="8" id="KW-1185">Reference proteome</keyword>
<dbReference type="GO" id="GO:0071035">
    <property type="term" value="P:nuclear polyadenylation-dependent rRNA catabolic process"/>
    <property type="evidence" value="ECO:0007669"/>
    <property type="project" value="TreeGrafter"/>
</dbReference>
<accession>A0A5S6Q868</accession>
<proteinExistence type="inferred from homology"/>
<dbReference type="GO" id="GO:0034476">
    <property type="term" value="P:U5 snRNA 3'-end processing"/>
    <property type="evidence" value="ECO:0007669"/>
    <property type="project" value="TreeGrafter"/>
</dbReference>
<dbReference type="STRING" id="70415.A0A5S6Q868"/>
<dbReference type="InterPro" id="IPR050590">
    <property type="entry name" value="Exosome_comp_Rrp42_subfam"/>
</dbReference>
<name>A0A5S6Q868_TRIMR</name>
<dbReference type="InterPro" id="IPR036345">
    <property type="entry name" value="ExoRNase_PH_dom2_sf"/>
</dbReference>
<dbReference type="InterPro" id="IPR027408">
    <property type="entry name" value="PNPase/RNase_PH_dom_sf"/>
</dbReference>
<evidence type="ECO:0000256" key="7">
    <source>
        <dbReference type="SAM" id="MobiDB-lite"/>
    </source>
</evidence>
<dbReference type="GO" id="GO:0000467">
    <property type="term" value="P:exonucleolytic trimming to generate mature 3'-end of 5.8S rRNA from tricistronic rRNA transcript (SSU-rRNA, 5.8S rRNA, LSU-rRNA)"/>
    <property type="evidence" value="ECO:0007669"/>
    <property type="project" value="TreeGrafter"/>
</dbReference>
<evidence type="ECO:0000313" key="8">
    <source>
        <dbReference type="Proteomes" id="UP000046395"/>
    </source>
</evidence>
<protein>
    <recommendedName>
        <fullName evidence="6">Ribosomal RNA-processing protein 42</fullName>
    </recommendedName>
</protein>
<dbReference type="SUPFAM" id="SSF55666">
    <property type="entry name" value="Ribonuclease PH domain 2-like"/>
    <property type="match status" value="1"/>
</dbReference>
<comment type="subcellular location">
    <subcellularLocation>
        <location evidence="1">Cytoplasm</location>
    </subcellularLocation>
    <subcellularLocation>
        <location evidence="2">Nucleus</location>
        <location evidence="2">Nucleolus</location>
    </subcellularLocation>
</comment>
<evidence type="ECO:0000256" key="2">
    <source>
        <dbReference type="ARBA" id="ARBA00004604"/>
    </source>
</evidence>